<dbReference type="RefSeq" id="WP_377389118.1">
    <property type="nucleotide sequence ID" value="NZ_JBHUIX010000009.1"/>
</dbReference>
<evidence type="ECO:0008006" key="3">
    <source>
        <dbReference type="Google" id="ProtNLM"/>
    </source>
</evidence>
<accession>A0ABW5A892</accession>
<comment type="caution">
    <text evidence="1">The sequence shown here is derived from an EMBL/GenBank/DDBJ whole genome shotgun (WGS) entry which is preliminary data.</text>
</comment>
<evidence type="ECO:0000313" key="1">
    <source>
        <dbReference type="EMBL" id="MFD2174060.1"/>
    </source>
</evidence>
<dbReference type="SUPFAM" id="SSF47598">
    <property type="entry name" value="Ribbon-helix-helix"/>
    <property type="match status" value="1"/>
</dbReference>
<dbReference type="EMBL" id="JBHUIX010000009">
    <property type="protein sequence ID" value="MFD2174060.1"/>
    <property type="molecule type" value="Genomic_DNA"/>
</dbReference>
<proteinExistence type="predicted"/>
<protein>
    <recommendedName>
        <fullName evidence="3">Transcriptional regulator</fullName>
    </recommendedName>
</protein>
<name>A0ABW5A892_9RHOB</name>
<sequence>MSVRMNLVLSDDLNSAIEQVVTESESNKSEVIRKALQLFIAAQEGKKRGLKLGLVEPQTRRMETEFVGL</sequence>
<dbReference type="Proteomes" id="UP001597413">
    <property type="component" value="Unassembled WGS sequence"/>
</dbReference>
<organism evidence="1 2">
    <name type="scientific">Rhodobacter lacus</name>
    <dbReference type="NCBI Taxonomy" id="1641972"/>
    <lineage>
        <taxon>Bacteria</taxon>
        <taxon>Pseudomonadati</taxon>
        <taxon>Pseudomonadota</taxon>
        <taxon>Alphaproteobacteria</taxon>
        <taxon>Rhodobacterales</taxon>
        <taxon>Rhodobacter group</taxon>
        <taxon>Rhodobacter</taxon>
    </lineage>
</organism>
<keyword evidence="2" id="KW-1185">Reference proteome</keyword>
<evidence type="ECO:0000313" key="2">
    <source>
        <dbReference type="Proteomes" id="UP001597413"/>
    </source>
</evidence>
<reference evidence="2" key="1">
    <citation type="journal article" date="2019" name="Int. J. Syst. Evol. Microbiol.">
        <title>The Global Catalogue of Microorganisms (GCM) 10K type strain sequencing project: providing services to taxonomists for standard genome sequencing and annotation.</title>
        <authorList>
            <consortium name="The Broad Institute Genomics Platform"/>
            <consortium name="The Broad Institute Genome Sequencing Center for Infectious Disease"/>
            <person name="Wu L."/>
            <person name="Ma J."/>
        </authorList>
    </citation>
    <scope>NUCLEOTIDE SEQUENCE [LARGE SCALE GENOMIC DNA]</scope>
    <source>
        <strain evidence="2">CCUG 55131</strain>
    </source>
</reference>
<dbReference type="InterPro" id="IPR010985">
    <property type="entry name" value="Ribbon_hlx_hlx"/>
</dbReference>
<gene>
    <name evidence="1" type="ORF">ACFSM0_08160</name>
</gene>